<evidence type="ECO:0008006" key="3">
    <source>
        <dbReference type="Google" id="ProtNLM"/>
    </source>
</evidence>
<comment type="caution">
    <text evidence="1">The sequence shown here is derived from an EMBL/GenBank/DDBJ whole genome shotgun (WGS) entry which is preliminary data.</text>
</comment>
<keyword evidence="2" id="KW-1185">Reference proteome</keyword>
<evidence type="ECO:0000313" key="1">
    <source>
        <dbReference type="EMBL" id="ERT67993.1"/>
    </source>
</evidence>
<dbReference type="FunFam" id="3.40.630.10:FF:000018">
    <property type="entry name" value="Aminoacyl-histidine dipeptidase PepD"/>
    <property type="match status" value="1"/>
</dbReference>
<proteinExistence type="predicted"/>
<evidence type="ECO:0000313" key="2">
    <source>
        <dbReference type="Proteomes" id="UP000017081"/>
    </source>
</evidence>
<protein>
    <recommendedName>
        <fullName evidence="3">Peptidase M20 dimerisation domain-containing protein</fullName>
    </recommendedName>
</protein>
<dbReference type="PANTHER" id="PTHR43501:SF1">
    <property type="entry name" value="CYTOSOL NON-SPECIFIC DIPEPTIDASE"/>
    <property type="match status" value="1"/>
</dbReference>
<dbReference type="SUPFAM" id="SSF53187">
    <property type="entry name" value="Zn-dependent exopeptidases"/>
    <property type="match status" value="1"/>
</dbReference>
<dbReference type="GO" id="GO:0006508">
    <property type="term" value="P:proteolysis"/>
    <property type="evidence" value="ECO:0007669"/>
    <property type="project" value="InterPro"/>
</dbReference>
<organism evidence="1 2">
    <name type="scientific">Cetobacterium somerae ATCC BAA-474</name>
    <dbReference type="NCBI Taxonomy" id="1319815"/>
    <lineage>
        <taxon>Bacteria</taxon>
        <taxon>Fusobacteriati</taxon>
        <taxon>Fusobacteriota</taxon>
        <taxon>Fusobacteriia</taxon>
        <taxon>Fusobacteriales</taxon>
        <taxon>Fusobacteriaceae</taxon>
        <taxon>Cetobacterium</taxon>
    </lineage>
</organism>
<dbReference type="eggNOG" id="COG2195">
    <property type="taxonomic scope" value="Bacteria"/>
</dbReference>
<dbReference type="PANTHER" id="PTHR43501">
    <property type="entry name" value="CYTOSOL NON-SPECIFIC DIPEPTIDASE"/>
    <property type="match status" value="1"/>
</dbReference>
<dbReference type="PATRIC" id="fig|1319815.3.peg.2046"/>
<name>U7VB10_9FUSO</name>
<dbReference type="Proteomes" id="UP000017081">
    <property type="component" value="Unassembled WGS sequence"/>
</dbReference>
<dbReference type="InterPro" id="IPR001160">
    <property type="entry name" value="Peptidase_M20C"/>
</dbReference>
<sequence>MKVEVIHAGLECGAISQKYPNMDIISIGPNIKEVHTPNEYLDISSTEKIYNYLKKLINNLLKY</sequence>
<dbReference type="AlphaFoldDB" id="U7VB10"/>
<dbReference type="STRING" id="1319815.HMPREF0202_02125"/>
<dbReference type="MEROPS" id="M20.012"/>
<dbReference type="Gene3D" id="3.40.630.10">
    <property type="entry name" value="Zn peptidases"/>
    <property type="match status" value="1"/>
</dbReference>
<dbReference type="PRINTS" id="PR00934">
    <property type="entry name" value="XHISDIPTASE"/>
</dbReference>
<accession>U7VB10</accession>
<dbReference type="GO" id="GO:0070573">
    <property type="term" value="F:metallodipeptidase activity"/>
    <property type="evidence" value="ECO:0007669"/>
    <property type="project" value="TreeGrafter"/>
</dbReference>
<reference evidence="1 2" key="1">
    <citation type="submission" date="2013-08" db="EMBL/GenBank/DDBJ databases">
        <authorList>
            <person name="Weinstock G."/>
            <person name="Sodergren E."/>
            <person name="Wylie T."/>
            <person name="Fulton L."/>
            <person name="Fulton R."/>
            <person name="Fronick C."/>
            <person name="O'Laughlin M."/>
            <person name="Godfrey J."/>
            <person name="Miner T."/>
            <person name="Herter B."/>
            <person name="Appelbaum E."/>
            <person name="Cordes M."/>
            <person name="Lek S."/>
            <person name="Wollam A."/>
            <person name="Pepin K.H."/>
            <person name="Palsikar V.B."/>
            <person name="Mitreva M."/>
            <person name="Wilson R.K."/>
        </authorList>
    </citation>
    <scope>NUCLEOTIDE SEQUENCE [LARGE SCALE GENOMIC DNA]</scope>
    <source>
        <strain evidence="1 2">ATCC BAA-474</strain>
    </source>
</reference>
<dbReference type="GO" id="GO:0005829">
    <property type="term" value="C:cytosol"/>
    <property type="evidence" value="ECO:0007669"/>
    <property type="project" value="TreeGrafter"/>
</dbReference>
<dbReference type="HOGENOM" id="CLU_2877585_0_0_0"/>
<dbReference type="EMBL" id="AXZF01000093">
    <property type="protein sequence ID" value="ERT67993.1"/>
    <property type="molecule type" value="Genomic_DNA"/>
</dbReference>
<gene>
    <name evidence="1" type="ORF">HMPREF0202_02125</name>
</gene>